<accession>A0A516V7S9</accession>
<protein>
    <submittedName>
        <fullName evidence="1">Nucleotidyltransferase</fullName>
    </submittedName>
</protein>
<dbReference type="RefSeq" id="WP_143880033.1">
    <property type="nucleotide sequence ID" value="NZ_BAABLZ010000001.1"/>
</dbReference>
<evidence type="ECO:0000313" key="2">
    <source>
        <dbReference type="Proteomes" id="UP000315891"/>
    </source>
</evidence>
<dbReference type="AlphaFoldDB" id="A0A516V7S9"/>
<dbReference type="Gene3D" id="3.30.460.40">
    <property type="match status" value="1"/>
</dbReference>
<gene>
    <name evidence="1" type="ORF">FNZ56_11850</name>
</gene>
<dbReference type="Proteomes" id="UP000315891">
    <property type="component" value="Chromosome"/>
</dbReference>
<dbReference type="EMBL" id="CP041742">
    <property type="protein sequence ID" value="QDQ74524.1"/>
    <property type="molecule type" value="Genomic_DNA"/>
</dbReference>
<dbReference type="SUPFAM" id="SSF81301">
    <property type="entry name" value="Nucleotidyltransferase"/>
    <property type="match status" value="1"/>
</dbReference>
<reference evidence="1 2" key="1">
    <citation type="submission" date="2019-07" db="EMBL/GenBank/DDBJ databases">
        <title>Lysobacter weifangensis sp. nov., isolated from bensulfuron-methyl contaminated farmland soil.</title>
        <authorList>
            <person name="Zhao H."/>
        </authorList>
    </citation>
    <scope>NUCLEOTIDE SEQUENCE [LARGE SCALE GENOMIC DNA]</scope>
    <source>
        <strain evidence="1 2">CC-Bw-6</strain>
    </source>
</reference>
<dbReference type="InterPro" id="IPR043519">
    <property type="entry name" value="NT_sf"/>
</dbReference>
<dbReference type="GO" id="GO:0016740">
    <property type="term" value="F:transferase activity"/>
    <property type="evidence" value="ECO:0007669"/>
    <property type="project" value="UniProtKB-KW"/>
</dbReference>
<keyword evidence="1" id="KW-0808">Transferase</keyword>
<proteinExistence type="predicted"/>
<dbReference type="OrthoDB" id="284878at2"/>
<evidence type="ECO:0000313" key="1">
    <source>
        <dbReference type="EMBL" id="QDQ74524.1"/>
    </source>
</evidence>
<keyword evidence="2" id="KW-1185">Reference proteome</keyword>
<organism evidence="1 2">
    <name type="scientific">Pseudoluteimonas lycopersici</name>
    <dbReference type="NCBI Taxonomy" id="1324796"/>
    <lineage>
        <taxon>Bacteria</taxon>
        <taxon>Pseudomonadati</taxon>
        <taxon>Pseudomonadota</taxon>
        <taxon>Gammaproteobacteria</taxon>
        <taxon>Lysobacterales</taxon>
        <taxon>Lysobacteraceae</taxon>
        <taxon>Pseudoluteimonas</taxon>
    </lineage>
</organism>
<name>A0A516V7S9_9GAMM</name>
<sequence length="160" mass="17589">MSDLQRLLQRLDETGIEFVLVGGYAAMLHGSTLLTRDVDVCAVLTPGNIGKLREAFRDLHPQHRLSMPRRSFLDEPAPGAALDNLYLGTDWGALDLLGNITGVGDYARVARDAVEIELFGRRLRAIGLDDLIAAKEALGRDKDLIVAKELRAIREKLQGT</sequence>